<accession>A0A8D8YXX0</accession>
<organism evidence="1">
    <name type="scientific">Cacopsylla melanoneura</name>
    <dbReference type="NCBI Taxonomy" id="428564"/>
    <lineage>
        <taxon>Eukaryota</taxon>
        <taxon>Metazoa</taxon>
        <taxon>Ecdysozoa</taxon>
        <taxon>Arthropoda</taxon>
        <taxon>Hexapoda</taxon>
        <taxon>Insecta</taxon>
        <taxon>Pterygota</taxon>
        <taxon>Neoptera</taxon>
        <taxon>Paraneoptera</taxon>
        <taxon>Hemiptera</taxon>
        <taxon>Sternorrhyncha</taxon>
        <taxon>Psylloidea</taxon>
        <taxon>Psyllidae</taxon>
        <taxon>Psyllinae</taxon>
        <taxon>Cacopsylla</taxon>
    </lineage>
</organism>
<dbReference type="EMBL" id="HBUF01402353">
    <property type="protein sequence ID" value="CAG6737213.1"/>
    <property type="molecule type" value="Transcribed_RNA"/>
</dbReference>
<name>A0A8D8YXX0_9HEMI</name>
<reference evidence="1" key="1">
    <citation type="submission" date="2021-05" db="EMBL/GenBank/DDBJ databases">
        <authorList>
            <person name="Alioto T."/>
            <person name="Alioto T."/>
            <person name="Gomez Garrido J."/>
        </authorList>
    </citation>
    <scope>NUCLEOTIDE SEQUENCE</scope>
</reference>
<evidence type="ECO:0000313" key="1">
    <source>
        <dbReference type="EMBL" id="CAG6737213.1"/>
    </source>
</evidence>
<proteinExistence type="predicted"/>
<dbReference type="AlphaFoldDB" id="A0A8D8YXX0"/>
<protein>
    <submittedName>
        <fullName evidence="1">Uncharacterized protein</fullName>
    </submittedName>
</protein>
<sequence length="210" mass="24888">MYVLQTGYYPAKAILGNYDEFVLQEDIRDLFKMFNGSDPDIKLLKISESPSVWESVYQKFHSFNSKIFNVSFKTQVPEEMFLHLTPESCWFEIFNRLLYCLAWRCENPTNRSAEIWCKIKHPIDYDDYFQNNQGQTPEKLCSSLRDVNSSNDGISTIIENLSLKENYTTDFLKGFYENLTLLKAATRECPRYYRNTFESQYELSWIEPQD</sequence>